<name>A0A975WDX9_9RHOB</name>
<keyword evidence="3" id="KW-1185">Reference proteome</keyword>
<evidence type="ECO:0000313" key="3">
    <source>
        <dbReference type="Proteomes" id="UP000182932"/>
    </source>
</evidence>
<dbReference type="Proteomes" id="UP000182932">
    <property type="component" value="Unassembled WGS sequence"/>
</dbReference>
<evidence type="ECO:0000313" key="2">
    <source>
        <dbReference type="EMBL" id="SEK04754.1"/>
    </source>
</evidence>
<keyword evidence="1" id="KW-0812">Transmembrane</keyword>
<comment type="caution">
    <text evidence="2">The sequence shown here is derived from an EMBL/GenBank/DDBJ whole genome shotgun (WGS) entry which is preliminary data.</text>
</comment>
<sequence length="168" mass="18040">MDILKTATEWTRAEMLSSTVFILFALAFLLASLGFWQMGRTDVARAYVIPMLIAGTLILILGLGLFFLSQARLTGFPAAYSADPAGFLTAEIARADKVLNDYRIAVYRIFPVIIALCAVLIPFLAGPIWRASLITTIAALAVALVVDTNADARLQAYRAQLSLAGASG</sequence>
<dbReference type="GeneID" id="80820396"/>
<protein>
    <submittedName>
        <fullName evidence="2">Uncharacterized protein</fullName>
    </submittedName>
</protein>
<reference evidence="2 3" key="1">
    <citation type="submission" date="2016-10" db="EMBL/GenBank/DDBJ databases">
        <authorList>
            <person name="Varghese N."/>
            <person name="Submissions S."/>
        </authorList>
    </citation>
    <scope>NUCLEOTIDE SEQUENCE [LARGE SCALE GENOMIC DNA]</scope>
    <source>
        <strain evidence="2 3">FF3</strain>
    </source>
</reference>
<feature type="transmembrane region" description="Helical" evidence="1">
    <location>
        <begin position="20"/>
        <end position="38"/>
    </location>
</feature>
<evidence type="ECO:0000256" key="1">
    <source>
        <dbReference type="SAM" id="Phobius"/>
    </source>
</evidence>
<keyword evidence="1" id="KW-1133">Transmembrane helix</keyword>
<keyword evidence="1" id="KW-0472">Membrane</keyword>
<dbReference type="EMBL" id="FNYY01000021">
    <property type="protein sequence ID" value="SEK04754.1"/>
    <property type="molecule type" value="Genomic_DNA"/>
</dbReference>
<organism evidence="2 3">
    <name type="scientific">Marinovum algicola</name>
    <dbReference type="NCBI Taxonomy" id="42444"/>
    <lineage>
        <taxon>Bacteria</taxon>
        <taxon>Pseudomonadati</taxon>
        <taxon>Pseudomonadota</taxon>
        <taxon>Alphaproteobacteria</taxon>
        <taxon>Rhodobacterales</taxon>
        <taxon>Roseobacteraceae</taxon>
        <taxon>Marinovum</taxon>
    </lineage>
</organism>
<feature type="transmembrane region" description="Helical" evidence="1">
    <location>
        <begin position="104"/>
        <end position="125"/>
    </location>
</feature>
<feature type="transmembrane region" description="Helical" evidence="1">
    <location>
        <begin position="131"/>
        <end position="150"/>
    </location>
</feature>
<dbReference type="RefSeq" id="WP_074838861.1">
    <property type="nucleotide sequence ID" value="NZ_CBDCHJ010000006.1"/>
</dbReference>
<feature type="transmembrane region" description="Helical" evidence="1">
    <location>
        <begin position="44"/>
        <end position="68"/>
    </location>
</feature>
<dbReference type="AlphaFoldDB" id="A0A975WDX9"/>
<gene>
    <name evidence="2" type="ORF">SAMN04487940_1216</name>
</gene>
<proteinExistence type="predicted"/>
<accession>A0A975WDX9</accession>